<keyword evidence="4 11" id="KW-0812">Transmembrane</keyword>
<dbReference type="Proteomes" id="UP001147830">
    <property type="component" value="Unassembled WGS sequence"/>
</dbReference>
<evidence type="ECO:0000256" key="3">
    <source>
        <dbReference type="ARBA" id="ARBA00022500"/>
    </source>
</evidence>
<evidence type="ECO:0000313" key="15">
    <source>
        <dbReference type="Proteomes" id="UP001147830"/>
    </source>
</evidence>
<dbReference type="InterPro" id="IPR003660">
    <property type="entry name" value="HAMP_dom"/>
</dbReference>
<evidence type="ECO:0000259" key="12">
    <source>
        <dbReference type="PROSITE" id="PS50111"/>
    </source>
</evidence>
<evidence type="ECO:0000256" key="7">
    <source>
        <dbReference type="ARBA" id="ARBA00023224"/>
    </source>
</evidence>
<feature type="compositionally biased region" description="Polar residues" evidence="10">
    <location>
        <begin position="387"/>
        <end position="415"/>
    </location>
</feature>
<reference evidence="14" key="2">
    <citation type="submission" date="2022-08" db="EMBL/GenBank/DDBJ databases">
        <authorList>
            <person name="Dong C."/>
        </authorList>
    </citation>
    <scope>NUCLEOTIDE SEQUENCE</scope>
    <source>
        <strain evidence="14">59MF3M-4</strain>
    </source>
</reference>
<comment type="caution">
    <text evidence="14">The sequence shown here is derived from an EMBL/GenBank/DDBJ whole genome shotgun (WGS) entry which is preliminary data.</text>
</comment>
<reference evidence="14" key="1">
    <citation type="journal article" date="2022" name="Front. Microbiol.">
        <title>Genome-based taxonomic rearrangement of Oceanobacter-related bacteria including the description of Thalassolituus hydrocarbonoclasticus sp. nov. and Thalassolituus pacificus sp. nov. and emended description of the genus Thalassolituus.</title>
        <authorList>
            <person name="Dong C."/>
            <person name="Wei L."/>
            <person name="Wang J."/>
            <person name="Lai Q."/>
            <person name="Huang Z."/>
            <person name="Shao Z."/>
        </authorList>
    </citation>
    <scope>NUCLEOTIDE SEQUENCE</scope>
    <source>
        <strain evidence="14">59MF3M-4</strain>
    </source>
</reference>
<evidence type="ECO:0000256" key="11">
    <source>
        <dbReference type="SAM" id="Phobius"/>
    </source>
</evidence>
<evidence type="ECO:0000256" key="5">
    <source>
        <dbReference type="ARBA" id="ARBA00022989"/>
    </source>
</evidence>
<evidence type="ECO:0000313" key="14">
    <source>
        <dbReference type="EMBL" id="MCT7357717.1"/>
    </source>
</evidence>
<evidence type="ECO:0000256" key="6">
    <source>
        <dbReference type="ARBA" id="ARBA00023136"/>
    </source>
</evidence>
<dbReference type="Pfam" id="PF00672">
    <property type="entry name" value="HAMP"/>
    <property type="match status" value="1"/>
</dbReference>
<dbReference type="SUPFAM" id="SSF58104">
    <property type="entry name" value="Methyl-accepting chemotaxis protein (MCP) signaling domain"/>
    <property type="match status" value="1"/>
</dbReference>
<dbReference type="GO" id="GO:0007165">
    <property type="term" value="P:signal transduction"/>
    <property type="evidence" value="ECO:0007669"/>
    <property type="project" value="UniProtKB-KW"/>
</dbReference>
<dbReference type="PANTHER" id="PTHR32089:SF117">
    <property type="entry name" value="METHYL ACCEPTING SENSORY TRANSDUCER WITH CACHE_1 SMALL MOLECULE BINDING DOMAIN"/>
    <property type="match status" value="1"/>
</dbReference>
<dbReference type="CDD" id="cd12912">
    <property type="entry name" value="PDC2_MCP_like"/>
    <property type="match status" value="1"/>
</dbReference>
<evidence type="ECO:0000259" key="13">
    <source>
        <dbReference type="PROSITE" id="PS50885"/>
    </source>
</evidence>
<dbReference type="CDD" id="cd06225">
    <property type="entry name" value="HAMP"/>
    <property type="match status" value="1"/>
</dbReference>
<dbReference type="InterPro" id="IPR004089">
    <property type="entry name" value="MCPsignal_dom"/>
</dbReference>
<keyword evidence="5 11" id="KW-1133">Transmembrane helix</keyword>
<dbReference type="SMART" id="SM00304">
    <property type="entry name" value="HAMP"/>
    <property type="match status" value="2"/>
</dbReference>
<dbReference type="InterPro" id="IPR029151">
    <property type="entry name" value="Sensor-like_sf"/>
</dbReference>
<protein>
    <submittedName>
        <fullName evidence="14">Methyl-accepting chemotaxis protein</fullName>
    </submittedName>
</protein>
<evidence type="ECO:0000256" key="1">
    <source>
        <dbReference type="ARBA" id="ARBA00004651"/>
    </source>
</evidence>
<feature type="domain" description="HAMP" evidence="13">
    <location>
        <begin position="284"/>
        <end position="338"/>
    </location>
</feature>
<evidence type="ECO:0000256" key="8">
    <source>
        <dbReference type="ARBA" id="ARBA00029447"/>
    </source>
</evidence>
<evidence type="ECO:0000256" key="10">
    <source>
        <dbReference type="SAM" id="MobiDB-lite"/>
    </source>
</evidence>
<feature type="region of interest" description="Disordered" evidence="10">
    <location>
        <begin position="387"/>
        <end position="425"/>
    </location>
</feature>
<dbReference type="InterPro" id="IPR033479">
    <property type="entry name" value="dCache_1"/>
</dbReference>
<evidence type="ECO:0000256" key="4">
    <source>
        <dbReference type="ARBA" id="ARBA00022692"/>
    </source>
</evidence>
<comment type="subcellular location">
    <subcellularLocation>
        <location evidence="1">Cell membrane</location>
        <topology evidence="1">Multi-pass membrane protein</topology>
    </subcellularLocation>
</comment>
<dbReference type="EMBL" id="JAOANI010000005">
    <property type="protein sequence ID" value="MCT7357717.1"/>
    <property type="molecule type" value="Genomic_DNA"/>
</dbReference>
<keyword evidence="7 9" id="KW-0807">Transducer</keyword>
<dbReference type="Gene3D" id="3.30.450.20">
    <property type="entry name" value="PAS domain"/>
    <property type="match status" value="2"/>
</dbReference>
<gene>
    <name evidence="14" type="ORF">NYR02_01615</name>
</gene>
<dbReference type="CDD" id="cd12913">
    <property type="entry name" value="PDC1_MCP_like"/>
    <property type="match status" value="1"/>
</dbReference>
<dbReference type="CDD" id="cd11386">
    <property type="entry name" value="MCP_signal"/>
    <property type="match status" value="1"/>
</dbReference>
<dbReference type="PANTHER" id="PTHR32089">
    <property type="entry name" value="METHYL-ACCEPTING CHEMOTAXIS PROTEIN MCPB"/>
    <property type="match status" value="1"/>
</dbReference>
<organism evidence="14 15">
    <name type="scientific">Thalassolituus pacificus</name>
    <dbReference type="NCBI Taxonomy" id="2975440"/>
    <lineage>
        <taxon>Bacteria</taxon>
        <taxon>Pseudomonadati</taxon>
        <taxon>Pseudomonadota</taxon>
        <taxon>Gammaproteobacteria</taxon>
        <taxon>Oceanospirillales</taxon>
        <taxon>Oceanospirillaceae</taxon>
        <taxon>Thalassolituus</taxon>
    </lineage>
</organism>
<dbReference type="SUPFAM" id="SSF103190">
    <property type="entry name" value="Sensory domain-like"/>
    <property type="match status" value="1"/>
</dbReference>
<dbReference type="GO" id="GO:0006935">
    <property type="term" value="P:chemotaxis"/>
    <property type="evidence" value="ECO:0007669"/>
    <property type="project" value="UniProtKB-KW"/>
</dbReference>
<evidence type="ECO:0000256" key="9">
    <source>
        <dbReference type="PROSITE-ProRule" id="PRU00284"/>
    </source>
</evidence>
<dbReference type="SMART" id="SM00283">
    <property type="entry name" value="MA"/>
    <property type="match status" value="1"/>
</dbReference>
<accession>A0A9X2WDK1</accession>
<feature type="transmembrane region" description="Helical" evidence="11">
    <location>
        <begin position="265"/>
        <end position="287"/>
    </location>
</feature>
<dbReference type="Pfam" id="PF00015">
    <property type="entry name" value="MCPsignal"/>
    <property type="match status" value="1"/>
</dbReference>
<dbReference type="RefSeq" id="WP_260974650.1">
    <property type="nucleotide sequence ID" value="NZ_JAOANI010000005.1"/>
</dbReference>
<dbReference type="Pfam" id="PF02743">
    <property type="entry name" value="dCache_1"/>
    <property type="match status" value="1"/>
</dbReference>
<dbReference type="AlphaFoldDB" id="A0A9X2WDK1"/>
<keyword evidence="2" id="KW-1003">Cell membrane</keyword>
<sequence length="615" mass="66681">MRNSIRTQIMLAVGSTILVLLALSGVFTYEQARSSLEQAISERIQVTGERASRYVSSWISNKGQVLSGTAKALLNNERIPVIEQGLESGNYMYLYLGTDTGEMIMRPDDEMPDDYDPRTRPWYQQAMAERRQVLTPPYVDATTNELIVTFAEPLRGGVIGGDISLEAIVKEVLGIDLGESGYAALLDSKGDFMVHPEQKLLGKNVSTLLSGSTQLQLNTIQQTSFNDRSSLVGLYSIDGTDWRLLLVVDQAEAFASLATLRWSSMLIGILTIVVVTLIAGMIISYLLRPLVVLNTAMSDIAQGEADLTRRLQVDRNDEIGALSNSFNVFVSSIHELVSQSRDSSHELDGIAKSARENAENNNQAVQLQQNEISQVAVAVNELSSTSSEVATNASDTAHAAQSATNEGNKGIQNAQENKRRMDGLSQQMDSATDVINQLDNQAQQITGILATIQGIAEQTNLLALNAAIEAARAGEQGRGFAVVADEVRTLSQRTHTATGEIQEMIDSLKHHSQKAVGIMETSKQLTSETASSAIQVTDSLTAISDALHDISNRSQSIANASREQHAATEEISRIATAIQSASDDLAANVEQATQQSHQLHTLSHDISSNLSRFRV</sequence>
<dbReference type="PROSITE" id="PS50885">
    <property type="entry name" value="HAMP"/>
    <property type="match status" value="1"/>
</dbReference>
<feature type="domain" description="Methyl-accepting transducer" evidence="12">
    <location>
        <begin position="343"/>
        <end position="579"/>
    </location>
</feature>
<keyword evidence="15" id="KW-1185">Reference proteome</keyword>
<keyword evidence="6 11" id="KW-0472">Membrane</keyword>
<evidence type="ECO:0000256" key="2">
    <source>
        <dbReference type="ARBA" id="ARBA00022475"/>
    </source>
</evidence>
<dbReference type="PROSITE" id="PS50111">
    <property type="entry name" value="CHEMOTAXIS_TRANSDUC_2"/>
    <property type="match status" value="1"/>
</dbReference>
<comment type="similarity">
    <text evidence="8">Belongs to the methyl-accepting chemotaxis (MCP) protein family.</text>
</comment>
<name>A0A9X2WDK1_9GAMM</name>
<proteinExistence type="inferred from homology"/>
<dbReference type="GO" id="GO:0005886">
    <property type="term" value="C:plasma membrane"/>
    <property type="evidence" value="ECO:0007669"/>
    <property type="project" value="UniProtKB-SubCell"/>
</dbReference>
<keyword evidence="3" id="KW-0145">Chemotaxis</keyword>
<dbReference type="FunFam" id="1.10.287.950:FF:000001">
    <property type="entry name" value="Methyl-accepting chemotaxis sensory transducer"/>
    <property type="match status" value="1"/>
</dbReference>
<dbReference type="Gene3D" id="1.10.287.950">
    <property type="entry name" value="Methyl-accepting chemotaxis protein"/>
    <property type="match status" value="1"/>
</dbReference>